<feature type="region of interest" description="Disordered" evidence="1">
    <location>
        <begin position="249"/>
        <end position="276"/>
    </location>
</feature>
<organism evidence="2 3">
    <name type="scientific">Sphaerobolus stellatus (strain SS14)</name>
    <dbReference type="NCBI Taxonomy" id="990650"/>
    <lineage>
        <taxon>Eukaryota</taxon>
        <taxon>Fungi</taxon>
        <taxon>Dikarya</taxon>
        <taxon>Basidiomycota</taxon>
        <taxon>Agaricomycotina</taxon>
        <taxon>Agaricomycetes</taxon>
        <taxon>Phallomycetidae</taxon>
        <taxon>Geastrales</taxon>
        <taxon>Sphaerobolaceae</taxon>
        <taxon>Sphaerobolus</taxon>
    </lineage>
</organism>
<dbReference type="AlphaFoldDB" id="A0A0C9W2K4"/>
<feature type="compositionally biased region" description="Acidic residues" evidence="1">
    <location>
        <begin position="427"/>
        <end position="451"/>
    </location>
</feature>
<proteinExistence type="predicted"/>
<feature type="region of interest" description="Disordered" evidence="1">
    <location>
        <begin position="345"/>
        <end position="470"/>
    </location>
</feature>
<feature type="compositionally biased region" description="Basic and acidic residues" evidence="1">
    <location>
        <begin position="131"/>
        <end position="140"/>
    </location>
</feature>
<dbReference type="HOGENOM" id="CLU_054093_0_0_1"/>
<evidence type="ECO:0000256" key="1">
    <source>
        <dbReference type="SAM" id="MobiDB-lite"/>
    </source>
</evidence>
<protein>
    <submittedName>
        <fullName evidence="2">Uncharacterized protein</fullName>
    </submittedName>
</protein>
<keyword evidence="3" id="KW-1185">Reference proteome</keyword>
<dbReference type="Proteomes" id="UP000054279">
    <property type="component" value="Unassembled WGS sequence"/>
</dbReference>
<accession>A0A0C9W2K4</accession>
<sequence length="470" mass="53084">MPERLHTPIPPLIDPILHEDPRLRFETFEYHPSYPSNMSYPVPDRTDAAIAMRHLWQPIVDSYWNTVRDWIAAKTKEREEMIVRKEKREAEQKAKREAEQKAERERLQRIKDQERDERVVKKLVEKKRKQLEKDVGEPASKKKKHPQTPKLAPTVVESDGEGEDKDREAEIVAVNRKLLTDKGIAIVEEDSLAVVHTSSKFSGVPRDEPCNRCRYWVELRGCATWICRDVGRKACATCHASNVSCQTTGEAVGRPKKGEDTPKRRASGSKANNQDRPEIFDHLGFLEANLEQIKTSVQELRDLARVQVMSQLLTYCLFEASQKVKPPGFQEQREEYRRSASKIFGRDHLGEVTSGPIEDGDEEDASGEEESEIGQTDATLGRDDDMVKDGEVAPGDMESNEESEEGSETKGERMTLKVKTVGLSTMESEESEETLEITSGEEEGSGSESEETGNYLPVKGKKSGKKATKN</sequence>
<evidence type="ECO:0000313" key="2">
    <source>
        <dbReference type="EMBL" id="KIJ45261.1"/>
    </source>
</evidence>
<feature type="compositionally biased region" description="Acidic residues" evidence="1">
    <location>
        <begin position="358"/>
        <end position="372"/>
    </location>
</feature>
<name>A0A0C9W2K4_SPHS4</name>
<feature type="region of interest" description="Disordered" evidence="1">
    <location>
        <begin position="130"/>
        <end position="166"/>
    </location>
</feature>
<dbReference type="EMBL" id="KN837113">
    <property type="protein sequence ID" value="KIJ45261.1"/>
    <property type="molecule type" value="Genomic_DNA"/>
</dbReference>
<feature type="compositionally biased region" description="Basic residues" evidence="1">
    <location>
        <begin position="459"/>
        <end position="470"/>
    </location>
</feature>
<reference evidence="2 3" key="1">
    <citation type="submission" date="2014-06" db="EMBL/GenBank/DDBJ databases">
        <title>Evolutionary Origins and Diversification of the Mycorrhizal Mutualists.</title>
        <authorList>
            <consortium name="DOE Joint Genome Institute"/>
            <consortium name="Mycorrhizal Genomics Consortium"/>
            <person name="Kohler A."/>
            <person name="Kuo A."/>
            <person name="Nagy L.G."/>
            <person name="Floudas D."/>
            <person name="Copeland A."/>
            <person name="Barry K.W."/>
            <person name="Cichocki N."/>
            <person name="Veneault-Fourrey C."/>
            <person name="LaButti K."/>
            <person name="Lindquist E.A."/>
            <person name="Lipzen A."/>
            <person name="Lundell T."/>
            <person name="Morin E."/>
            <person name="Murat C."/>
            <person name="Riley R."/>
            <person name="Ohm R."/>
            <person name="Sun H."/>
            <person name="Tunlid A."/>
            <person name="Henrissat B."/>
            <person name="Grigoriev I.V."/>
            <person name="Hibbett D.S."/>
            <person name="Martin F."/>
        </authorList>
    </citation>
    <scope>NUCLEOTIDE SEQUENCE [LARGE SCALE GENOMIC DNA]</scope>
    <source>
        <strain evidence="2 3">SS14</strain>
    </source>
</reference>
<feature type="compositionally biased region" description="Basic and acidic residues" evidence="1">
    <location>
        <begin position="380"/>
        <end position="391"/>
    </location>
</feature>
<evidence type="ECO:0000313" key="3">
    <source>
        <dbReference type="Proteomes" id="UP000054279"/>
    </source>
</evidence>
<gene>
    <name evidence="2" type="ORF">M422DRAFT_251443</name>
</gene>
<feature type="region of interest" description="Disordered" evidence="1">
    <location>
        <begin position="89"/>
        <end position="109"/>
    </location>
</feature>